<protein>
    <recommendedName>
        <fullName evidence="3">Coenzyme Q-binding protein COQ10 START domain-containing protein</fullName>
    </recommendedName>
</protein>
<comment type="caution">
    <text evidence="1">The sequence shown here is derived from an EMBL/GenBank/DDBJ whole genome shotgun (WGS) entry which is preliminary data.</text>
</comment>
<dbReference type="OMA" id="YLFQYTL"/>
<dbReference type="Proteomes" id="UP000318571">
    <property type="component" value="Chromosome 2"/>
</dbReference>
<evidence type="ECO:0000313" key="2">
    <source>
        <dbReference type="Proteomes" id="UP000318571"/>
    </source>
</evidence>
<organism evidence="1 2">
    <name type="scientific">Tigriopus californicus</name>
    <name type="common">Marine copepod</name>
    <dbReference type="NCBI Taxonomy" id="6832"/>
    <lineage>
        <taxon>Eukaryota</taxon>
        <taxon>Metazoa</taxon>
        <taxon>Ecdysozoa</taxon>
        <taxon>Arthropoda</taxon>
        <taxon>Crustacea</taxon>
        <taxon>Multicrustacea</taxon>
        <taxon>Hexanauplia</taxon>
        <taxon>Copepoda</taxon>
        <taxon>Harpacticoida</taxon>
        <taxon>Harpacticidae</taxon>
        <taxon>Tigriopus</taxon>
    </lineage>
</organism>
<proteinExistence type="predicted"/>
<accession>A0A553P9W5</accession>
<dbReference type="EMBL" id="VCGU01000005">
    <property type="protein sequence ID" value="TRY74456.1"/>
    <property type="molecule type" value="Genomic_DNA"/>
</dbReference>
<sequence>MVRFEPQKRHFYVAIVAVLASLFNLNVDPKSFSHEESGVLSRRKGDIFKYITDIKDIPEWFPVFRNVYELDSKVLRVGKRYKGEVKLAQGYSYTMDFEVKELVRGSKVVISSENLFKPVMTAQVSTSKNGKSTLSFSCYYDRPSALFQYTLGPILKFLTMQHMRHSLFVLHWLLPPSVSNGPDSSTFAS</sequence>
<evidence type="ECO:0000313" key="1">
    <source>
        <dbReference type="EMBL" id="TRY74456.1"/>
    </source>
</evidence>
<dbReference type="InterPro" id="IPR023393">
    <property type="entry name" value="START-like_dom_sf"/>
</dbReference>
<dbReference type="Gene3D" id="3.30.530.20">
    <property type="match status" value="1"/>
</dbReference>
<keyword evidence="2" id="KW-1185">Reference proteome</keyword>
<dbReference type="AlphaFoldDB" id="A0A553P9W5"/>
<dbReference type="SUPFAM" id="SSF55961">
    <property type="entry name" value="Bet v1-like"/>
    <property type="match status" value="1"/>
</dbReference>
<gene>
    <name evidence="1" type="ORF">TCAL_12490</name>
</gene>
<name>A0A553P9W5_TIGCA</name>
<reference evidence="1 2" key="1">
    <citation type="journal article" date="2018" name="Nat. Ecol. Evol.">
        <title>Genomic signatures of mitonuclear coevolution across populations of Tigriopus californicus.</title>
        <authorList>
            <person name="Barreto F.S."/>
            <person name="Watson E.T."/>
            <person name="Lima T.G."/>
            <person name="Willett C.S."/>
            <person name="Edmands S."/>
            <person name="Li W."/>
            <person name="Burton R.S."/>
        </authorList>
    </citation>
    <scope>NUCLEOTIDE SEQUENCE [LARGE SCALE GENOMIC DNA]</scope>
    <source>
        <strain evidence="1 2">San Diego</strain>
    </source>
</reference>
<evidence type="ECO:0008006" key="3">
    <source>
        <dbReference type="Google" id="ProtNLM"/>
    </source>
</evidence>